<evidence type="ECO:0000256" key="4">
    <source>
        <dbReference type="ARBA" id="ARBA00022801"/>
    </source>
</evidence>
<evidence type="ECO:0000313" key="12">
    <source>
        <dbReference type="Proteomes" id="UP000053789"/>
    </source>
</evidence>
<dbReference type="EMBL" id="KN846980">
    <property type="protein sequence ID" value="KIW98488.1"/>
    <property type="molecule type" value="Genomic_DNA"/>
</dbReference>
<dbReference type="GO" id="GO:0000981">
    <property type="term" value="F:DNA-binding transcription factor activity, RNA polymerase II-specific"/>
    <property type="evidence" value="ECO:0007669"/>
    <property type="project" value="TreeGrafter"/>
</dbReference>
<dbReference type="Pfam" id="PF00561">
    <property type="entry name" value="Abhydrolase_1"/>
    <property type="match status" value="1"/>
</dbReference>
<comment type="similarity">
    <text evidence="2">Belongs to the peptidase S33 family.</text>
</comment>
<dbReference type="AlphaFoldDB" id="A0A0D2HYJ6"/>
<evidence type="ECO:0000256" key="1">
    <source>
        <dbReference type="ARBA" id="ARBA00004123"/>
    </source>
</evidence>
<keyword evidence="3" id="KW-0479">Metal-binding</keyword>
<keyword evidence="9" id="KW-0539">Nucleus</keyword>
<dbReference type="CDD" id="cd12148">
    <property type="entry name" value="fungal_TF_MHR"/>
    <property type="match status" value="1"/>
</dbReference>
<keyword evidence="8" id="KW-0804">Transcription</keyword>
<dbReference type="InterPro" id="IPR052202">
    <property type="entry name" value="Yeast_MetPath_Reg"/>
</dbReference>
<dbReference type="HOGENOM" id="CLU_013962_1_0_1"/>
<dbReference type="GO" id="GO:0005634">
    <property type="term" value="C:nucleus"/>
    <property type="evidence" value="ECO:0007669"/>
    <property type="project" value="UniProtKB-SubCell"/>
</dbReference>
<proteinExistence type="inferred from homology"/>
<gene>
    <name evidence="11" type="ORF">Z519_00149</name>
</gene>
<name>A0A0D2HYJ6_CLAB1</name>
<organism evidence="11 12">
    <name type="scientific">Cladophialophora bantiana (strain ATCC 10958 / CBS 173.52 / CDC B-1940 / NIH 8579)</name>
    <name type="common">Xylohypha bantiana</name>
    <dbReference type="NCBI Taxonomy" id="1442370"/>
    <lineage>
        <taxon>Eukaryota</taxon>
        <taxon>Fungi</taxon>
        <taxon>Dikarya</taxon>
        <taxon>Ascomycota</taxon>
        <taxon>Pezizomycotina</taxon>
        <taxon>Eurotiomycetes</taxon>
        <taxon>Chaetothyriomycetidae</taxon>
        <taxon>Chaetothyriales</taxon>
        <taxon>Herpotrichiellaceae</taxon>
        <taxon>Cladophialophora</taxon>
    </lineage>
</organism>
<dbReference type="OrthoDB" id="408373at2759"/>
<dbReference type="GO" id="GO:0008270">
    <property type="term" value="F:zinc ion binding"/>
    <property type="evidence" value="ECO:0007669"/>
    <property type="project" value="InterPro"/>
</dbReference>
<evidence type="ECO:0000259" key="10">
    <source>
        <dbReference type="Pfam" id="PF00561"/>
    </source>
</evidence>
<dbReference type="GO" id="GO:0043565">
    <property type="term" value="F:sequence-specific DNA binding"/>
    <property type="evidence" value="ECO:0007669"/>
    <property type="project" value="TreeGrafter"/>
</dbReference>
<evidence type="ECO:0000256" key="9">
    <source>
        <dbReference type="ARBA" id="ARBA00023242"/>
    </source>
</evidence>
<dbReference type="GO" id="GO:0008233">
    <property type="term" value="F:peptidase activity"/>
    <property type="evidence" value="ECO:0007669"/>
    <property type="project" value="InterPro"/>
</dbReference>
<keyword evidence="7" id="KW-0238">DNA-binding</keyword>
<dbReference type="PANTHER" id="PTHR47782:SF2">
    <property type="entry name" value="TRANSCRIPTION FACTOR, PUTATIVE (AFU_ORTHOLOGUE AFUA_4G12570)-RELATED"/>
    <property type="match status" value="1"/>
</dbReference>
<dbReference type="PRINTS" id="PR00111">
    <property type="entry name" value="ABHYDROLASE"/>
</dbReference>
<dbReference type="VEuPathDB" id="FungiDB:Z519_00149"/>
<dbReference type="GeneID" id="27693077"/>
<feature type="domain" description="AB hydrolase-1" evidence="10">
    <location>
        <begin position="31"/>
        <end position="271"/>
    </location>
</feature>
<dbReference type="Gene3D" id="3.40.50.1820">
    <property type="entry name" value="alpha/beta hydrolase"/>
    <property type="match status" value="1"/>
</dbReference>
<dbReference type="InterPro" id="IPR002410">
    <property type="entry name" value="Peptidase_S33"/>
</dbReference>
<evidence type="ECO:0000256" key="5">
    <source>
        <dbReference type="ARBA" id="ARBA00022833"/>
    </source>
</evidence>
<dbReference type="GO" id="GO:0006508">
    <property type="term" value="P:proteolysis"/>
    <property type="evidence" value="ECO:0007669"/>
    <property type="project" value="InterPro"/>
</dbReference>
<keyword evidence="6" id="KW-0805">Transcription regulation</keyword>
<protein>
    <recommendedName>
        <fullName evidence="10">AB hydrolase-1 domain-containing protein</fullName>
    </recommendedName>
</protein>
<dbReference type="SUPFAM" id="SSF53474">
    <property type="entry name" value="alpha/beta-Hydrolases"/>
    <property type="match status" value="1"/>
</dbReference>
<comment type="subcellular location">
    <subcellularLocation>
        <location evidence="1">Nucleus</location>
    </subcellularLocation>
</comment>
<dbReference type="GO" id="GO:0045944">
    <property type="term" value="P:positive regulation of transcription by RNA polymerase II"/>
    <property type="evidence" value="ECO:0007669"/>
    <property type="project" value="TreeGrafter"/>
</dbReference>
<dbReference type="PANTHER" id="PTHR47782">
    <property type="entry name" value="ZN(II)2CYS6 TRANSCRIPTION FACTOR (EUROFUNG)-RELATED"/>
    <property type="match status" value="1"/>
</dbReference>
<dbReference type="InterPro" id="IPR029058">
    <property type="entry name" value="AB_hydrolase_fold"/>
</dbReference>
<evidence type="ECO:0000256" key="8">
    <source>
        <dbReference type="ARBA" id="ARBA00023163"/>
    </source>
</evidence>
<keyword evidence="5" id="KW-0862">Zinc</keyword>
<keyword evidence="12" id="KW-1185">Reference proteome</keyword>
<dbReference type="PRINTS" id="PR00793">
    <property type="entry name" value="PROAMNOPTASE"/>
</dbReference>
<dbReference type="RefSeq" id="XP_016625157.1">
    <property type="nucleotide sequence ID" value="XM_016757908.1"/>
</dbReference>
<sequence length="935" mass="104064">MIEANTSTVQVDDGVKLHVRLLGGDSTGTKPLLIGLHGAPGMFTHAEPEACFSHLSSLFRVLVFDGRGSGASDMIGPYSHERWMKDIEYLRAWAGAETFVLAGHSYGGFVALDYAVNYPARLRGLILIDTWTVGTLGAMGALANILTSDRIKVDKARQIRVWSGNLLSDTDFEEAIAEMLPFYAPPEDPSKKTAGDTGDQPTSAAFFGPGGQFHSKTQNWAFSQNMPRFDVRQRLKDITAPTFVAVGRHDYVTPVSFAEEIAREVPDARLECDFHYPTCGACSAVGATCLGFDSVHGVDKPRSIVRDLEDQVGRLSVDLAAAKNQTCSIGDTVGGTVERLTTRLAIVTVEPTGRPRKQEQLLPLVSSYFLSDSPLPYFNRQARDATKGAEPQVQSWRAMAISSIPRHVVDAMLKHYCETYRPQYPSIGEDDLYRARDKMYESPQLVGYDAFVIYITLAISSNTLMHIDEKRAATTTDGLWATAIVHLEQVGTTSSWERLQALQLLTHYGFLNPQHVNVSHCAAAASRLAFHSGLHEELPVSTRMKPEPSILNARRRMFWNAYGIDAAAHSVRCQPFKWSRPEITAKFPDSESQAIPTHSAHMWSLREIECDITLGLYYPVFAHQASNADTSFESWYISIQARLEDWYQAIRQSVNLTEKIEFHELLFQIQVLRLNRPSPRYPTPTKEMRKRAVKASIALIKEYSVLDRLGKMFMLWHAAHCVVEAGVYLLSSVLTGIESKSQDRRHLGGEDINILARYIKTFPSLIWKISRRWPSVMPYASTLEAISASVLENLHQWSDGQDSWSSDFVSLKEKLDQLTLFSPTPSKEQAPRSFSPQSGEIDPYQGLSTFSHLPGQSYAISESSNFQLATTGELSSVNSGWLGSQPGLEQSVPVFPESYALEYGDPMAWDFSGIDSEEIFAALLEQGQSDTLMLQ</sequence>
<dbReference type="InterPro" id="IPR000073">
    <property type="entry name" value="AB_hydrolase_1"/>
</dbReference>
<keyword evidence="4" id="KW-0378">Hydrolase</keyword>
<accession>A0A0D2HYJ6</accession>
<evidence type="ECO:0000256" key="3">
    <source>
        <dbReference type="ARBA" id="ARBA00022723"/>
    </source>
</evidence>
<reference evidence="11" key="1">
    <citation type="submission" date="2015-01" db="EMBL/GenBank/DDBJ databases">
        <title>The Genome Sequence of Cladophialophora bantiana CBS 173.52.</title>
        <authorList>
            <consortium name="The Broad Institute Genomics Platform"/>
            <person name="Cuomo C."/>
            <person name="de Hoog S."/>
            <person name="Gorbushina A."/>
            <person name="Stielow B."/>
            <person name="Teixiera M."/>
            <person name="Abouelleil A."/>
            <person name="Chapman S.B."/>
            <person name="Priest M."/>
            <person name="Young S.K."/>
            <person name="Wortman J."/>
            <person name="Nusbaum C."/>
            <person name="Birren B."/>
        </authorList>
    </citation>
    <scope>NUCLEOTIDE SEQUENCE [LARGE SCALE GENOMIC DNA]</scope>
    <source>
        <strain evidence="11">CBS 173.52</strain>
    </source>
</reference>
<dbReference type="Proteomes" id="UP000053789">
    <property type="component" value="Unassembled WGS sequence"/>
</dbReference>
<evidence type="ECO:0000256" key="2">
    <source>
        <dbReference type="ARBA" id="ARBA00010088"/>
    </source>
</evidence>
<evidence type="ECO:0000313" key="11">
    <source>
        <dbReference type="EMBL" id="KIW98488.1"/>
    </source>
</evidence>
<dbReference type="GO" id="GO:0006351">
    <property type="term" value="P:DNA-templated transcription"/>
    <property type="evidence" value="ECO:0007669"/>
    <property type="project" value="InterPro"/>
</dbReference>
<evidence type="ECO:0000256" key="6">
    <source>
        <dbReference type="ARBA" id="ARBA00023015"/>
    </source>
</evidence>
<evidence type="ECO:0000256" key="7">
    <source>
        <dbReference type="ARBA" id="ARBA00023125"/>
    </source>
</evidence>